<evidence type="ECO:0000313" key="8">
    <source>
        <dbReference type="Proteomes" id="UP000000328"/>
    </source>
</evidence>
<keyword evidence="2 5" id="KW-0812">Transmembrane</keyword>
<dbReference type="SUPFAM" id="SSF103473">
    <property type="entry name" value="MFS general substrate transporter"/>
    <property type="match status" value="1"/>
</dbReference>
<comment type="subcellular location">
    <subcellularLocation>
        <location evidence="1">Cell membrane</location>
        <topology evidence="1">Multi-pass membrane protein</topology>
    </subcellularLocation>
</comment>
<dbReference type="EMBL" id="CP002000">
    <property type="protein sequence ID" value="ADJ48956.1"/>
    <property type="molecule type" value="Genomic_DNA"/>
</dbReference>
<dbReference type="InterPro" id="IPR011701">
    <property type="entry name" value="MFS"/>
</dbReference>
<dbReference type="PATRIC" id="fig|749927.5.peg.7527"/>
<evidence type="ECO:0000259" key="6">
    <source>
        <dbReference type="PROSITE" id="PS50850"/>
    </source>
</evidence>
<feature type="transmembrane region" description="Helical" evidence="5">
    <location>
        <begin position="320"/>
        <end position="342"/>
    </location>
</feature>
<feature type="transmembrane region" description="Helical" evidence="5">
    <location>
        <begin position="263"/>
        <end position="283"/>
    </location>
</feature>
<feature type="transmembrane region" description="Helical" evidence="5">
    <location>
        <begin position="152"/>
        <end position="169"/>
    </location>
</feature>
<name>A0A0H3DE31_AMYMU</name>
<reference evidence="7 8" key="1">
    <citation type="journal article" date="2010" name="Cell Res.">
        <title>Complete genome sequence of the rifamycin SV-producing Amycolatopsis mediterranei U32 revealed its genetic characteristics in phylogeny and metabolism.</title>
        <authorList>
            <person name="Zhao W."/>
            <person name="Zhong Y."/>
            <person name="Yuan H."/>
            <person name="Wang J."/>
            <person name="Zheng H."/>
            <person name="Wang Y."/>
            <person name="Cen X."/>
            <person name="Xu F."/>
            <person name="Bai J."/>
            <person name="Han X."/>
            <person name="Lu G."/>
            <person name="Zhu Y."/>
            <person name="Shao Z."/>
            <person name="Yan H."/>
            <person name="Li C."/>
            <person name="Peng N."/>
            <person name="Zhang Z."/>
            <person name="Zhang Y."/>
            <person name="Lin W."/>
            <person name="Fan Y."/>
            <person name="Qin Z."/>
            <person name="Hu Y."/>
            <person name="Zhu B."/>
            <person name="Wang S."/>
            <person name="Ding X."/>
            <person name="Zhao G.P."/>
        </authorList>
    </citation>
    <scope>NUCLEOTIDE SEQUENCE [LARGE SCALE GENOMIC DNA]</scope>
    <source>
        <strain evidence="8">U-32</strain>
    </source>
</reference>
<feature type="transmembrane region" description="Helical" evidence="5">
    <location>
        <begin position="382"/>
        <end position="402"/>
    </location>
</feature>
<organism evidence="7 8">
    <name type="scientific">Amycolatopsis mediterranei (strain U-32)</name>
    <dbReference type="NCBI Taxonomy" id="749927"/>
    <lineage>
        <taxon>Bacteria</taxon>
        <taxon>Bacillati</taxon>
        <taxon>Actinomycetota</taxon>
        <taxon>Actinomycetes</taxon>
        <taxon>Pseudonocardiales</taxon>
        <taxon>Pseudonocardiaceae</taxon>
        <taxon>Amycolatopsis</taxon>
    </lineage>
</organism>
<dbReference type="PANTHER" id="PTHR11662:SF399">
    <property type="entry name" value="FI19708P1-RELATED"/>
    <property type="match status" value="1"/>
</dbReference>
<dbReference type="OrthoDB" id="8596007at2"/>
<dbReference type="Pfam" id="PF07690">
    <property type="entry name" value="MFS_1"/>
    <property type="match status" value="1"/>
</dbReference>
<feature type="transmembrane region" description="Helical" evidence="5">
    <location>
        <begin position="116"/>
        <end position="140"/>
    </location>
</feature>
<evidence type="ECO:0000256" key="3">
    <source>
        <dbReference type="ARBA" id="ARBA00022989"/>
    </source>
</evidence>
<keyword evidence="3 5" id="KW-1133">Transmembrane helix</keyword>
<dbReference type="AlphaFoldDB" id="A0A0H3DE31"/>
<evidence type="ECO:0000313" key="7">
    <source>
        <dbReference type="EMBL" id="ADJ48956.1"/>
    </source>
</evidence>
<sequence>MSAAPVRGTPATRSSSLSPRRSWLIIGVVFVQWLVGYFDKTAMSIIAVPVSREFGFNPTEMGMVLSAFFLGFAVVTPLGGYLADRYGARRVLLVVMLLWSAFTGVTALAWSLVSLIVLRGIFGAAEGSFPPASSVAVAELMPVRQRGRAKSLLMSGATLGTAFGAYLVASLTETWGWRGAFWLFCGIGLLLSGVFLVVSRPMSGPGAGRSGSAERIPVLRVLRTPLVGKLAVMQFGVGIFTWGMSQWMPTYWVQVKGLKLTSAGLATAIPSLVAFVAMIGVGFAADRFSRKEGRVVAGLMSVAIVFVLLTYFASSVVAGVVFLSVAQVAAAACAPLLSIVILKRMRRSVTGTATGITNFGQQFAGVIAPTAMGALIQATGGSYLAVFVLVMAVMAVAALIALTADRVELGELAQDRDAAAG</sequence>
<dbReference type="Gene3D" id="1.20.1250.20">
    <property type="entry name" value="MFS general substrate transporter like domains"/>
    <property type="match status" value="2"/>
</dbReference>
<feature type="transmembrane region" description="Helical" evidence="5">
    <location>
        <begin position="295"/>
        <end position="314"/>
    </location>
</feature>
<evidence type="ECO:0000256" key="4">
    <source>
        <dbReference type="ARBA" id="ARBA00023136"/>
    </source>
</evidence>
<evidence type="ECO:0000256" key="5">
    <source>
        <dbReference type="SAM" id="Phobius"/>
    </source>
</evidence>
<evidence type="ECO:0000256" key="2">
    <source>
        <dbReference type="ARBA" id="ARBA00022692"/>
    </source>
</evidence>
<feature type="domain" description="Major facilitator superfamily (MFS) profile" evidence="6">
    <location>
        <begin position="25"/>
        <end position="409"/>
    </location>
</feature>
<feature type="transmembrane region" description="Helical" evidence="5">
    <location>
        <begin position="23"/>
        <end position="50"/>
    </location>
</feature>
<feature type="transmembrane region" description="Helical" evidence="5">
    <location>
        <begin position="181"/>
        <end position="200"/>
    </location>
</feature>
<dbReference type="GO" id="GO:0022857">
    <property type="term" value="F:transmembrane transporter activity"/>
    <property type="evidence" value="ECO:0007669"/>
    <property type="project" value="InterPro"/>
</dbReference>
<dbReference type="eggNOG" id="COG2271">
    <property type="taxonomic scope" value="Bacteria"/>
</dbReference>
<accession>A0A0H3DE31</accession>
<feature type="transmembrane region" description="Helical" evidence="5">
    <location>
        <begin position="90"/>
        <end position="110"/>
    </location>
</feature>
<dbReference type="InterPro" id="IPR050382">
    <property type="entry name" value="MFS_Na/Anion_cotransporter"/>
</dbReference>
<dbReference type="PANTHER" id="PTHR11662">
    <property type="entry name" value="SOLUTE CARRIER FAMILY 17"/>
    <property type="match status" value="1"/>
</dbReference>
<dbReference type="GeneID" id="92874880"/>
<dbReference type="InterPro" id="IPR036259">
    <property type="entry name" value="MFS_trans_sf"/>
</dbReference>
<keyword evidence="4 5" id="KW-0472">Membrane</keyword>
<dbReference type="CDD" id="cd17319">
    <property type="entry name" value="MFS_ExuT_GudP_like"/>
    <property type="match status" value="1"/>
</dbReference>
<dbReference type="RefSeq" id="WP_013229001.1">
    <property type="nucleotide sequence ID" value="NC_014318.1"/>
</dbReference>
<protein>
    <submittedName>
        <fullName evidence="7">Major facilitator transporter</fullName>
    </submittedName>
</protein>
<dbReference type="KEGG" id="amd:AMED_7239"/>
<feature type="transmembrane region" description="Helical" evidence="5">
    <location>
        <begin position="62"/>
        <end position="83"/>
    </location>
</feature>
<proteinExistence type="predicted"/>
<evidence type="ECO:0000256" key="1">
    <source>
        <dbReference type="ARBA" id="ARBA00004651"/>
    </source>
</evidence>
<dbReference type="PROSITE" id="PS50850">
    <property type="entry name" value="MFS"/>
    <property type="match status" value="1"/>
</dbReference>
<dbReference type="Proteomes" id="UP000000328">
    <property type="component" value="Chromosome"/>
</dbReference>
<dbReference type="HOGENOM" id="CLU_001265_5_1_11"/>
<gene>
    <name evidence="7" type="ordered locus">AMED_7239</name>
</gene>
<dbReference type="InterPro" id="IPR020846">
    <property type="entry name" value="MFS_dom"/>
</dbReference>
<feature type="transmembrane region" description="Helical" evidence="5">
    <location>
        <begin position="221"/>
        <end position="243"/>
    </location>
</feature>
<dbReference type="GO" id="GO:0005886">
    <property type="term" value="C:plasma membrane"/>
    <property type="evidence" value="ECO:0007669"/>
    <property type="project" value="UniProtKB-SubCell"/>
</dbReference>